<accession>A0ABR3EPS9</accession>
<keyword evidence="2" id="KW-1133">Transmembrane helix</keyword>
<feature type="region of interest" description="Disordered" evidence="1">
    <location>
        <begin position="307"/>
        <end position="333"/>
    </location>
</feature>
<organism evidence="3 4">
    <name type="scientific">Marasmius crinis-equi</name>
    <dbReference type="NCBI Taxonomy" id="585013"/>
    <lineage>
        <taxon>Eukaryota</taxon>
        <taxon>Fungi</taxon>
        <taxon>Dikarya</taxon>
        <taxon>Basidiomycota</taxon>
        <taxon>Agaricomycotina</taxon>
        <taxon>Agaricomycetes</taxon>
        <taxon>Agaricomycetidae</taxon>
        <taxon>Agaricales</taxon>
        <taxon>Marasmiineae</taxon>
        <taxon>Marasmiaceae</taxon>
        <taxon>Marasmius</taxon>
    </lineage>
</organism>
<sequence length="333" mass="36012">VVTLFILVFISTVLDCLVIRDYLVVNFGNYLTLSVIDSKMAALTLISLIVVVISDLCFATRIWRLQRVHWGFVAAIVVTAMGSLASGLVLVDSVFRHTNVTSLAGKTDMISVACVNISTAVSQAIATGCLWYSFRAHIQEAGRTDPLVVVNSSADAIAALLHDNGCCVSSLVHVFVPPRSDMLRRFSSLNARYSTPSDSFRSSKYHDSGIFANGLAKIPGLMASPQRVPVEALSSRPFERLEERSTPFTVSHSVESRTSERSYPAVRPATQDLIPEFMAVVIEPEGECHTLGAAALGAGKDIVRTTPEKGKEVEISAPSPTLQPLRRLPANPV</sequence>
<keyword evidence="2" id="KW-0472">Membrane</keyword>
<keyword evidence="4" id="KW-1185">Reference proteome</keyword>
<evidence type="ECO:0000313" key="4">
    <source>
        <dbReference type="Proteomes" id="UP001465976"/>
    </source>
</evidence>
<name>A0ABR3EPS9_9AGAR</name>
<gene>
    <name evidence="3" type="ORF">V5O48_017141</name>
</gene>
<evidence type="ECO:0008006" key="5">
    <source>
        <dbReference type="Google" id="ProtNLM"/>
    </source>
</evidence>
<evidence type="ECO:0000256" key="2">
    <source>
        <dbReference type="SAM" id="Phobius"/>
    </source>
</evidence>
<feature type="transmembrane region" description="Helical" evidence="2">
    <location>
        <begin position="40"/>
        <end position="58"/>
    </location>
</feature>
<reference evidence="3 4" key="1">
    <citation type="submission" date="2024-02" db="EMBL/GenBank/DDBJ databases">
        <title>A draft genome for the cacao thread blight pathogen Marasmius crinis-equi.</title>
        <authorList>
            <person name="Cohen S.P."/>
            <person name="Baruah I.K."/>
            <person name="Amoako-Attah I."/>
            <person name="Bukari Y."/>
            <person name="Meinhardt L.W."/>
            <person name="Bailey B.A."/>
        </authorList>
    </citation>
    <scope>NUCLEOTIDE SEQUENCE [LARGE SCALE GENOMIC DNA]</scope>
    <source>
        <strain evidence="3 4">GH-76</strain>
    </source>
</reference>
<dbReference type="EMBL" id="JBAHYK010002526">
    <property type="protein sequence ID" value="KAL0564895.1"/>
    <property type="molecule type" value="Genomic_DNA"/>
</dbReference>
<evidence type="ECO:0000313" key="3">
    <source>
        <dbReference type="EMBL" id="KAL0564895.1"/>
    </source>
</evidence>
<keyword evidence="2" id="KW-0812">Transmembrane</keyword>
<comment type="caution">
    <text evidence="3">The sequence shown here is derived from an EMBL/GenBank/DDBJ whole genome shotgun (WGS) entry which is preliminary data.</text>
</comment>
<feature type="transmembrane region" description="Helical" evidence="2">
    <location>
        <begin position="70"/>
        <end position="90"/>
    </location>
</feature>
<evidence type="ECO:0000256" key="1">
    <source>
        <dbReference type="SAM" id="MobiDB-lite"/>
    </source>
</evidence>
<protein>
    <recommendedName>
        <fullName evidence="5">Transmembrane protein</fullName>
    </recommendedName>
</protein>
<proteinExistence type="predicted"/>
<feature type="non-terminal residue" evidence="3">
    <location>
        <position position="1"/>
    </location>
</feature>
<dbReference type="Proteomes" id="UP001465976">
    <property type="component" value="Unassembled WGS sequence"/>
</dbReference>